<evidence type="ECO:0000313" key="9">
    <source>
        <dbReference type="Proteomes" id="UP000624041"/>
    </source>
</evidence>
<reference evidence="8" key="2">
    <citation type="submission" date="2020-09" db="EMBL/GenBank/DDBJ databases">
        <authorList>
            <person name="Sun Q."/>
            <person name="Ohkuma M."/>
        </authorList>
    </citation>
    <scope>NUCLEOTIDE SEQUENCE</scope>
    <source>
        <strain evidence="8">JCM 17251</strain>
    </source>
</reference>
<dbReference type="GO" id="GO:0006777">
    <property type="term" value="P:Mo-molybdopterin cofactor biosynthetic process"/>
    <property type="evidence" value="ECO:0007669"/>
    <property type="project" value="UniProtKB-UniRule"/>
</dbReference>
<evidence type="ECO:0000256" key="6">
    <source>
        <dbReference type="PIRNR" id="PIRNR006443"/>
    </source>
</evidence>
<evidence type="ECO:0000313" key="8">
    <source>
        <dbReference type="EMBL" id="GGN63781.1"/>
    </source>
</evidence>
<dbReference type="SUPFAM" id="SSF53218">
    <property type="entry name" value="Molybdenum cofactor biosynthesis proteins"/>
    <property type="match status" value="1"/>
</dbReference>
<dbReference type="EMBL" id="BMOS01000028">
    <property type="protein sequence ID" value="GGN63781.1"/>
    <property type="molecule type" value="Genomic_DNA"/>
</dbReference>
<dbReference type="Gene3D" id="3.40.980.10">
    <property type="entry name" value="MoaB/Mog-like domain"/>
    <property type="match status" value="1"/>
</dbReference>
<keyword evidence="5 6" id="KW-0501">Molybdenum cofactor biosynthesis</keyword>
<gene>
    <name evidence="8" type="primary">moaB</name>
    <name evidence="8" type="ORF">GCM10007971_31010</name>
</gene>
<accession>A0A918D3I5</accession>
<reference evidence="8" key="1">
    <citation type="journal article" date="2014" name="Int. J. Syst. Evol. Microbiol.">
        <title>Complete genome sequence of Corynebacterium casei LMG S-19264T (=DSM 44701T), isolated from a smear-ripened cheese.</title>
        <authorList>
            <consortium name="US DOE Joint Genome Institute (JGI-PGF)"/>
            <person name="Walter F."/>
            <person name="Albersmeier A."/>
            <person name="Kalinowski J."/>
            <person name="Ruckert C."/>
        </authorList>
    </citation>
    <scope>NUCLEOTIDE SEQUENCE</scope>
    <source>
        <strain evidence="8">JCM 17251</strain>
    </source>
</reference>
<dbReference type="InterPro" id="IPR012245">
    <property type="entry name" value="MoaB"/>
</dbReference>
<protein>
    <recommendedName>
        <fullName evidence="4 6">Molybdenum cofactor biosynthesis protein B</fullName>
    </recommendedName>
</protein>
<evidence type="ECO:0000256" key="5">
    <source>
        <dbReference type="ARBA" id="ARBA00023150"/>
    </source>
</evidence>
<dbReference type="CDD" id="cd00886">
    <property type="entry name" value="MogA_MoaB"/>
    <property type="match status" value="1"/>
</dbReference>
<organism evidence="8 9">
    <name type="scientific">Oceanobacillus indicireducens</name>
    <dbReference type="NCBI Taxonomy" id="1004261"/>
    <lineage>
        <taxon>Bacteria</taxon>
        <taxon>Bacillati</taxon>
        <taxon>Bacillota</taxon>
        <taxon>Bacilli</taxon>
        <taxon>Bacillales</taxon>
        <taxon>Bacillaceae</taxon>
        <taxon>Oceanobacillus</taxon>
    </lineage>
</organism>
<dbReference type="FunFam" id="3.40.980.10:FF:000006">
    <property type="entry name" value="Molybdenum cofactor biosynthesis protein B"/>
    <property type="match status" value="1"/>
</dbReference>
<evidence type="ECO:0000256" key="3">
    <source>
        <dbReference type="ARBA" id="ARBA00006112"/>
    </source>
</evidence>
<dbReference type="InterPro" id="IPR008284">
    <property type="entry name" value="MoCF_biosynth_CS"/>
</dbReference>
<comment type="function">
    <text evidence="1 6">May be involved in the biosynthesis of molybdopterin.</text>
</comment>
<evidence type="ECO:0000256" key="1">
    <source>
        <dbReference type="ARBA" id="ARBA00003487"/>
    </source>
</evidence>
<comment type="pathway">
    <text evidence="2 6">Cofactor biosynthesis; molybdopterin biosynthesis.</text>
</comment>
<dbReference type="RefSeq" id="WP_373290846.1">
    <property type="nucleotide sequence ID" value="NZ_BMOS01000028.1"/>
</dbReference>
<dbReference type="PIRSF" id="PIRSF006443">
    <property type="entry name" value="MoaB"/>
    <property type="match status" value="1"/>
</dbReference>
<dbReference type="Proteomes" id="UP000624041">
    <property type="component" value="Unassembled WGS sequence"/>
</dbReference>
<dbReference type="InterPro" id="IPR001453">
    <property type="entry name" value="MoaB/Mog_dom"/>
</dbReference>
<dbReference type="PANTHER" id="PTHR43232:SF2">
    <property type="entry name" value="MOLYBDENUM COFACTOR BIOSYNTHESIS PROTEIN B"/>
    <property type="match status" value="1"/>
</dbReference>
<dbReference type="PROSITE" id="PS01078">
    <property type="entry name" value="MOCF_BIOSYNTHESIS_1"/>
    <property type="match status" value="1"/>
</dbReference>
<dbReference type="Pfam" id="PF00994">
    <property type="entry name" value="MoCF_biosynth"/>
    <property type="match status" value="1"/>
</dbReference>
<dbReference type="SMART" id="SM00852">
    <property type="entry name" value="MoCF_biosynth"/>
    <property type="match status" value="1"/>
</dbReference>
<dbReference type="AlphaFoldDB" id="A0A918D3I5"/>
<evidence type="ECO:0000256" key="4">
    <source>
        <dbReference type="ARBA" id="ARBA00015262"/>
    </source>
</evidence>
<feature type="domain" description="MoaB/Mog" evidence="7">
    <location>
        <begin position="16"/>
        <end position="161"/>
    </location>
</feature>
<proteinExistence type="inferred from homology"/>
<sequence>MHEEHKTLAPNFINCAVLTISDTRNKQNDKSGKLIIDLLNNDKHEVTCYEIVPDDAEVIKATMKLLVKNQSVDAIILNGGTGIAARDVTIEAVQPLFAKELPGFGELFRMISYEEDIGSASMLSRATCGSINHRLVFIIPGSTGAVRLAMEKLILPEIAHGVHELKKDLS</sequence>
<evidence type="ECO:0000259" key="7">
    <source>
        <dbReference type="SMART" id="SM00852"/>
    </source>
</evidence>
<dbReference type="PANTHER" id="PTHR43232">
    <property type="entry name" value="MOLYBDENUM COFACTOR BIOSYNTHESIS PROTEIN B"/>
    <property type="match status" value="1"/>
</dbReference>
<dbReference type="InterPro" id="IPR036425">
    <property type="entry name" value="MoaB/Mog-like_dom_sf"/>
</dbReference>
<dbReference type="NCBIfam" id="TIGR00177">
    <property type="entry name" value="molyb_syn"/>
    <property type="match status" value="1"/>
</dbReference>
<keyword evidence="9" id="KW-1185">Reference proteome</keyword>
<name>A0A918D3I5_9BACI</name>
<comment type="similarity">
    <text evidence="3 6">Belongs to the MoaB/Mog family.</text>
</comment>
<evidence type="ECO:0000256" key="2">
    <source>
        <dbReference type="ARBA" id="ARBA00005046"/>
    </source>
</evidence>
<comment type="caution">
    <text evidence="8">The sequence shown here is derived from an EMBL/GenBank/DDBJ whole genome shotgun (WGS) entry which is preliminary data.</text>
</comment>
<dbReference type="GO" id="GO:0005829">
    <property type="term" value="C:cytosol"/>
    <property type="evidence" value="ECO:0007669"/>
    <property type="project" value="TreeGrafter"/>
</dbReference>